<organism evidence="10 11">
    <name type="scientific">Corchorus capsularis</name>
    <name type="common">Jute</name>
    <dbReference type="NCBI Taxonomy" id="210143"/>
    <lineage>
        <taxon>Eukaryota</taxon>
        <taxon>Viridiplantae</taxon>
        <taxon>Streptophyta</taxon>
        <taxon>Embryophyta</taxon>
        <taxon>Tracheophyta</taxon>
        <taxon>Spermatophyta</taxon>
        <taxon>Magnoliopsida</taxon>
        <taxon>eudicotyledons</taxon>
        <taxon>Gunneridae</taxon>
        <taxon>Pentapetalae</taxon>
        <taxon>rosids</taxon>
        <taxon>malvids</taxon>
        <taxon>Malvales</taxon>
        <taxon>Malvaceae</taxon>
        <taxon>Grewioideae</taxon>
        <taxon>Apeibeae</taxon>
        <taxon>Corchorus</taxon>
    </lineage>
</organism>
<dbReference type="OMA" id="TILMKDD"/>
<evidence type="ECO:0000256" key="7">
    <source>
        <dbReference type="ARBA" id="ARBA00023242"/>
    </source>
</evidence>
<reference evidence="10 11" key="1">
    <citation type="submission" date="2013-09" db="EMBL/GenBank/DDBJ databases">
        <title>Corchorus capsularis genome sequencing.</title>
        <authorList>
            <person name="Alam M."/>
            <person name="Haque M.S."/>
            <person name="Islam M.S."/>
            <person name="Emdad E.M."/>
            <person name="Islam M.M."/>
            <person name="Ahmed B."/>
            <person name="Halim A."/>
            <person name="Hossen Q.M.M."/>
            <person name="Hossain M.Z."/>
            <person name="Ahmed R."/>
            <person name="Khan M.M."/>
            <person name="Islam R."/>
            <person name="Rashid M.M."/>
            <person name="Khan S.A."/>
            <person name="Rahman M.S."/>
            <person name="Alam M."/>
        </authorList>
    </citation>
    <scope>NUCLEOTIDE SEQUENCE [LARGE SCALE GENOMIC DNA]</scope>
    <source>
        <strain evidence="11">cv. CVL-1</strain>
        <tissue evidence="10">Whole seedling</tissue>
    </source>
</reference>
<dbReference type="GO" id="GO:0005789">
    <property type="term" value="C:endoplasmic reticulum membrane"/>
    <property type="evidence" value="ECO:0007669"/>
    <property type="project" value="UniProtKB-SubCell"/>
</dbReference>
<keyword evidence="11" id="KW-1185">Reference proteome</keyword>
<evidence type="ECO:0000256" key="2">
    <source>
        <dbReference type="ARBA" id="ARBA00004389"/>
    </source>
</evidence>
<comment type="subcellular location">
    <subcellularLocation>
        <location evidence="2">Endoplasmic reticulum membrane</location>
        <topology evidence="2">Single-pass membrane protein</topology>
    </subcellularLocation>
    <subcellularLocation>
        <location evidence="1">Nucleus</location>
    </subcellularLocation>
</comment>
<feature type="region of interest" description="Disordered" evidence="8">
    <location>
        <begin position="30"/>
        <end position="56"/>
    </location>
</feature>
<dbReference type="PROSITE" id="PS50217">
    <property type="entry name" value="BZIP"/>
    <property type="match status" value="1"/>
</dbReference>
<comment type="similarity">
    <text evidence="3">Belongs to the bZIP family.</text>
</comment>
<dbReference type="SMART" id="SM00338">
    <property type="entry name" value="BRLZ"/>
    <property type="match status" value="1"/>
</dbReference>
<feature type="compositionally biased region" description="Low complexity" evidence="8">
    <location>
        <begin position="114"/>
        <end position="138"/>
    </location>
</feature>
<keyword evidence="5" id="KW-0238">DNA-binding</keyword>
<dbReference type="EMBL" id="AWWV01005836">
    <property type="protein sequence ID" value="OMP04034.1"/>
    <property type="molecule type" value="Genomic_DNA"/>
</dbReference>
<dbReference type="OrthoDB" id="674948at2759"/>
<sequence length="321" mass="35152">MEADLDIIGEIDWDSLFLEHNFPDFADILENSNTSEPESVTEAPQPSSIPSLPDDNAAVSSWIGEIEKVLMEDDQLNDKIQTPPISDDFFADLLVDSPSGSCGEVIDDVAAADPATPAASAGSDADADADAAAIQEQNKAQDDNDDDDEDDPAAKKRRRQLRNRDAAVRSRERKKLYVRDLEIKSKYLEGECRRLGRMLQCFVAENQALRLALNKGCAFDASTKQESAVLLLESLLLGSLLWFLGIMCLFTLPVLPNSLLEAVPLVNEEKRSLERVAPRGAGSNLVGFSFVKTRRCKASRTKMKDFDVSGILLGNFSSVLA</sequence>
<evidence type="ECO:0000256" key="5">
    <source>
        <dbReference type="ARBA" id="ARBA00023125"/>
    </source>
</evidence>
<protein>
    <recommendedName>
        <fullName evidence="9">BZIP domain-containing protein</fullName>
    </recommendedName>
</protein>
<evidence type="ECO:0000256" key="4">
    <source>
        <dbReference type="ARBA" id="ARBA00023015"/>
    </source>
</evidence>
<dbReference type="Proteomes" id="UP000188268">
    <property type="component" value="Unassembled WGS sequence"/>
</dbReference>
<evidence type="ECO:0000256" key="3">
    <source>
        <dbReference type="ARBA" id="ARBA00007163"/>
    </source>
</evidence>
<feature type="region of interest" description="Disordered" evidence="8">
    <location>
        <begin position="114"/>
        <end position="167"/>
    </location>
</feature>
<dbReference type="SUPFAM" id="SSF57959">
    <property type="entry name" value="Leucine zipper domain"/>
    <property type="match status" value="1"/>
</dbReference>
<dbReference type="AlphaFoldDB" id="A0A1R3KAE6"/>
<dbReference type="PROSITE" id="PS00036">
    <property type="entry name" value="BZIP_BASIC"/>
    <property type="match status" value="1"/>
</dbReference>
<dbReference type="CDD" id="cd14704">
    <property type="entry name" value="bZIP_HY5-like"/>
    <property type="match status" value="1"/>
</dbReference>
<dbReference type="InterPro" id="IPR004827">
    <property type="entry name" value="bZIP"/>
</dbReference>
<dbReference type="InterPro" id="IPR046347">
    <property type="entry name" value="bZIP_sf"/>
</dbReference>
<keyword evidence="6" id="KW-0804">Transcription</keyword>
<keyword evidence="4" id="KW-0805">Transcription regulation</keyword>
<evidence type="ECO:0000313" key="10">
    <source>
        <dbReference type="EMBL" id="OMP04034.1"/>
    </source>
</evidence>
<dbReference type="Pfam" id="PF00170">
    <property type="entry name" value="bZIP_1"/>
    <property type="match status" value="1"/>
</dbReference>
<dbReference type="Gramene" id="OMP04034">
    <property type="protein sequence ID" value="OMP04034"/>
    <property type="gene ID" value="CCACVL1_02209"/>
</dbReference>
<gene>
    <name evidence="10" type="ORF">CCACVL1_02209</name>
</gene>
<dbReference type="PANTHER" id="PTHR47416">
    <property type="entry name" value="BASIC-LEUCINE ZIPPER TRANSCRIPTION FACTOR F-RELATED"/>
    <property type="match status" value="1"/>
</dbReference>
<accession>A0A1R3KAE6</accession>
<dbReference type="Gene3D" id="1.20.5.170">
    <property type="match status" value="1"/>
</dbReference>
<feature type="domain" description="BZIP" evidence="9">
    <location>
        <begin position="153"/>
        <end position="210"/>
    </location>
</feature>
<comment type="caution">
    <text evidence="10">The sequence shown here is derived from an EMBL/GenBank/DDBJ whole genome shotgun (WGS) entry which is preliminary data.</text>
</comment>
<evidence type="ECO:0000256" key="8">
    <source>
        <dbReference type="SAM" id="MobiDB-lite"/>
    </source>
</evidence>
<dbReference type="GO" id="GO:0003700">
    <property type="term" value="F:DNA-binding transcription factor activity"/>
    <property type="evidence" value="ECO:0007669"/>
    <property type="project" value="InterPro"/>
</dbReference>
<dbReference type="STRING" id="210143.A0A1R3KAE6"/>
<evidence type="ECO:0000313" key="11">
    <source>
        <dbReference type="Proteomes" id="UP000188268"/>
    </source>
</evidence>
<evidence type="ECO:0000259" key="9">
    <source>
        <dbReference type="PROSITE" id="PS50217"/>
    </source>
</evidence>
<dbReference type="PANTHER" id="PTHR47416:SF8">
    <property type="entry name" value="BASIC-LEUCINE ZIPPER TRANSCRIPTION FACTOR E-RELATED"/>
    <property type="match status" value="1"/>
</dbReference>
<evidence type="ECO:0000256" key="1">
    <source>
        <dbReference type="ARBA" id="ARBA00004123"/>
    </source>
</evidence>
<name>A0A1R3KAE6_COCAP</name>
<feature type="compositionally biased region" description="Polar residues" evidence="8">
    <location>
        <begin position="30"/>
        <end position="50"/>
    </location>
</feature>
<dbReference type="GO" id="GO:0005634">
    <property type="term" value="C:nucleus"/>
    <property type="evidence" value="ECO:0007669"/>
    <property type="project" value="UniProtKB-SubCell"/>
</dbReference>
<dbReference type="GO" id="GO:0003677">
    <property type="term" value="F:DNA binding"/>
    <property type="evidence" value="ECO:0007669"/>
    <property type="project" value="UniProtKB-KW"/>
</dbReference>
<proteinExistence type="inferred from homology"/>
<evidence type="ECO:0000256" key="6">
    <source>
        <dbReference type="ARBA" id="ARBA00023163"/>
    </source>
</evidence>
<keyword evidence="7" id="KW-0539">Nucleus</keyword>